<accession>A0A6J8D1P0</accession>
<sequence>MLLGKVLCILSFSVVSFNSGVHGLDWPWNWKKEDVTCYTTCLAAVGTGTVVATPVAISAAGFGAAGVVLGSFAAKIMSMIGVVKAGSWFAFLQSVGVTGVGATGKMVLASTVSPLCAAICGSKEEDLKCYTHKIDGMKGLDENVIKAEKVNNIAKCEGLCNDQIDCRAFRYLSKNSFCFVYDSTKHIEDDISESQFYVKRCVLCYMNTTKNAKRT</sequence>
<dbReference type="PROSITE" id="PS50948">
    <property type="entry name" value="PAN"/>
    <property type="match status" value="1"/>
</dbReference>
<dbReference type="AlphaFoldDB" id="A0A6J8D1P0"/>
<keyword evidence="4" id="KW-1133">Transmembrane helix</keyword>
<evidence type="ECO:0000256" key="1">
    <source>
        <dbReference type="ARBA" id="ARBA00004141"/>
    </source>
</evidence>
<evidence type="ECO:0000313" key="8">
    <source>
        <dbReference type="EMBL" id="CAC5401172.1"/>
    </source>
</evidence>
<keyword evidence="9" id="KW-1185">Reference proteome</keyword>
<reference evidence="8 9" key="1">
    <citation type="submission" date="2020-06" db="EMBL/GenBank/DDBJ databases">
        <authorList>
            <person name="Li R."/>
            <person name="Bekaert M."/>
        </authorList>
    </citation>
    <scope>NUCLEOTIDE SEQUENCE [LARGE SCALE GENOMIC DNA]</scope>
    <source>
        <strain evidence="9">wild</strain>
    </source>
</reference>
<dbReference type="PANTHER" id="PTHR16932:SF18">
    <property type="entry name" value="INTERFERON, ALPHA-INDUCIBLE PROTEIN 27-LIKE 2"/>
    <property type="match status" value="1"/>
</dbReference>
<dbReference type="InterPro" id="IPR003609">
    <property type="entry name" value="Pan_app"/>
</dbReference>
<keyword evidence="5" id="KW-0472">Membrane</keyword>
<evidence type="ECO:0000256" key="6">
    <source>
        <dbReference type="SAM" id="SignalP"/>
    </source>
</evidence>
<dbReference type="EMBL" id="CACVKT020006392">
    <property type="protein sequence ID" value="CAC5401172.1"/>
    <property type="molecule type" value="Genomic_DNA"/>
</dbReference>
<comment type="similarity">
    <text evidence="2">Belongs to the IFI6/IFI27 family.</text>
</comment>
<dbReference type="Proteomes" id="UP000507470">
    <property type="component" value="Unassembled WGS sequence"/>
</dbReference>
<name>A0A6J8D1P0_MYTCO</name>
<keyword evidence="3" id="KW-0812">Transmembrane</keyword>
<evidence type="ECO:0000256" key="5">
    <source>
        <dbReference type="ARBA" id="ARBA00023136"/>
    </source>
</evidence>
<evidence type="ECO:0000256" key="4">
    <source>
        <dbReference type="ARBA" id="ARBA00022989"/>
    </source>
</evidence>
<evidence type="ECO:0000259" key="7">
    <source>
        <dbReference type="PROSITE" id="PS50948"/>
    </source>
</evidence>
<dbReference type="Gene3D" id="6.10.110.10">
    <property type="match status" value="1"/>
</dbReference>
<dbReference type="InterPro" id="IPR038213">
    <property type="entry name" value="IFI6/IFI27-like_sf"/>
</dbReference>
<evidence type="ECO:0000313" key="9">
    <source>
        <dbReference type="Proteomes" id="UP000507470"/>
    </source>
</evidence>
<dbReference type="SUPFAM" id="SSF57414">
    <property type="entry name" value="Hairpin loop containing domain-like"/>
    <property type="match status" value="1"/>
</dbReference>
<dbReference type="InterPro" id="IPR009311">
    <property type="entry name" value="IFI6/IFI27-like"/>
</dbReference>
<gene>
    <name evidence="8" type="ORF">MCOR_35285</name>
</gene>
<keyword evidence="6" id="KW-0732">Signal</keyword>
<dbReference type="GO" id="GO:0016020">
    <property type="term" value="C:membrane"/>
    <property type="evidence" value="ECO:0007669"/>
    <property type="project" value="UniProtKB-SubCell"/>
</dbReference>
<proteinExistence type="inferred from homology"/>
<feature type="domain" description="Apple" evidence="7">
    <location>
        <begin position="129"/>
        <end position="201"/>
    </location>
</feature>
<feature type="signal peptide" evidence="6">
    <location>
        <begin position="1"/>
        <end position="23"/>
    </location>
</feature>
<feature type="chain" id="PRO_5026741104" description="Apple domain-containing protein" evidence="6">
    <location>
        <begin position="24"/>
        <end position="215"/>
    </location>
</feature>
<dbReference type="Gene3D" id="3.50.4.10">
    <property type="entry name" value="Hepatocyte Growth Factor"/>
    <property type="match status" value="1"/>
</dbReference>
<dbReference type="Pfam" id="PF00024">
    <property type="entry name" value="PAN_1"/>
    <property type="match status" value="1"/>
</dbReference>
<comment type="subcellular location">
    <subcellularLocation>
        <location evidence="1">Membrane</location>
        <topology evidence="1">Multi-pass membrane protein</topology>
    </subcellularLocation>
</comment>
<dbReference type="PANTHER" id="PTHR16932">
    <property type="entry name" value="INTERFERON ALPHA-INDUCIBLE PROTEIN 27"/>
    <property type="match status" value="1"/>
</dbReference>
<evidence type="ECO:0000256" key="3">
    <source>
        <dbReference type="ARBA" id="ARBA00022692"/>
    </source>
</evidence>
<dbReference type="OrthoDB" id="440424at2759"/>
<dbReference type="Pfam" id="PF06140">
    <property type="entry name" value="Ifi-6-16"/>
    <property type="match status" value="1"/>
</dbReference>
<evidence type="ECO:0000256" key="2">
    <source>
        <dbReference type="ARBA" id="ARBA00007262"/>
    </source>
</evidence>
<organism evidence="8 9">
    <name type="scientific">Mytilus coruscus</name>
    <name type="common">Sea mussel</name>
    <dbReference type="NCBI Taxonomy" id="42192"/>
    <lineage>
        <taxon>Eukaryota</taxon>
        <taxon>Metazoa</taxon>
        <taxon>Spiralia</taxon>
        <taxon>Lophotrochozoa</taxon>
        <taxon>Mollusca</taxon>
        <taxon>Bivalvia</taxon>
        <taxon>Autobranchia</taxon>
        <taxon>Pteriomorphia</taxon>
        <taxon>Mytilida</taxon>
        <taxon>Mytiloidea</taxon>
        <taxon>Mytilidae</taxon>
        <taxon>Mytilinae</taxon>
        <taxon>Mytilus</taxon>
    </lineage>
</organism>
<protein>
    <recommendedName>
        <fullName evidence="7">Apple domain-containing protein</fullName>
    </recommendedName>
</protein>